<gene>
    <name evidence="3" type="ORF">KIW84_034888</name>
</gene>
<comment type="caution">
    <text evidence="3">The sequence shown here is derived from an EMBL/GenBank/DDBJ whole genome shotgun (WGS) entry which is preliminary data.</text>
</comment>
<proteinExistence type="predicted"/>
<protein>
    <submittedName>
        <fullName evidence="3">Uncharacterized protein</fullName>
    </submittedName>
</protein>
<dbReference type="EMBL" id="JAMSHJ010000003">
    <property type="protein sequence ID" value="KAI5430474.1"/>
    <property type="molecule type" value="Genomic_DNA"/>
</dbReference>
<dbReference type="Proteomes" id="UP001058974">
    <property type="component" value="Chromosome 3"/>
</dbReference>
<dbReference type="Gramene" id="Psat03G0488800-T1">
    <property type="protein sequence ID" value="KAI5430474.1"/>
    <property type="gene ID" value="KIW84_034888"/>
</dbReference>
<reference evidence="3 4" key="1">
    <citation type="journal article" date="2022" name="Nat. Genet.">
        <title>Improved pea reference genome and pan-genome highlight genomic features and evolutionary characteristics.</title>
        <authorList>
            <person name="Yang T."/>
            <person name="Liu R."/>
            <person name="Luo Y."/>
            <person name="Hu S."/>
            <person name="Wang D."/>
            <person name="Wang C."/>
            <person name="Pandey M.K."/>
            <person name="Ge S."/>
            <person name="Xu Q."/>
            <person name="Li N."/>
            <person name="Li G."/>
            <person name="Huang Y."/>
            <person name="Saxena R.K."/>
            <person name="Ji Y."/>
            <person name="Li M."/>
            <person name="Yan X."/>
            <person name="He Y."/>
            <person name="Liu Y."/>
            <person name="Wang X."/>
            <person name="Xiang C."/>
            <person name="Varshney R.K."/>
            <person name="Ding H."/>
            <person name="Gao S."/>
            <person name="Zong X."/>
        </authorList>
    </citation>
    <scope>NUCLEOTIDE SEQUENCE [LARGE SCALE GENOMIC DNA]</scope>
    <source>
        <strain evidence="3 4">cv. Zhongwan 6</strain>
    </source>
</reference>
<accession>A0A9D4Y275</accession>
<feature type="chain" id="PRO_5038342927" evidence="2">
    <location>
        <begin position="23"/>
        <end position="181"/>
    </location>
</feature>
<evidence type="ECO:0000256" key="1">
    <source>
        <dbReference type="SAM" id="MobiDB-lite"/>
    </source>
</evidence>
<name>A0A9D4Y275_PEA</name>
<evidence type="ECO:0000256" key="2">
    <source>
        <dbReference type="SAM" id="SignalP"/>
    </source>
</evidence>
<keyword evidence="2" id="KW-0732">Signal</keyword>
<feature type="signal peptide" evidence="2">
    <location>
        <begin position="1"/>
        <end position="22"/>
    </location>
</feature>
<keyword evidence="4" id="KW-1185">Reference proteome</keyword>
<feature type="region of interest" description="Disordered" evidence="1">
    <location>
        <begin position="123"/>
        <end position="147"/>
    </location>
</feature>
<sequence>MPGLTLLAQAILPLMFLDHAFQAATYLINRMPIATHDMSSPCLALYHAEPDYKSLKAFGCACYPHLRPYNPHKFSYHSKECLFWAILLISKGTIIWQVMEEFTSPKMPSCISNATESCSATEFPLHAESPPSSEPHTESFSSHPVAVSLSNSPSTAIAPQLNHPEFIPSTLTPWSQGLRMA</sequence>
<dbReference type="AlphaFoldDB" id="A0A9D4Y275"/>
<organism evidence="3 4">
    <name type="scientific">Pisum sativum</name>
    <name type="common">Garden pea</name>
    <name type="synonym">Lathyrus oleraceus</name>
    <dbReference type="NCBI Taxonomy" id="3888"/>
    <lineage>
        <taxon>Eukaryota</taxon>
        <taxon>Viridiplantae</taxon>
        <taxon>Streptophyta</taxon>
        <taxon>Embryophyta</taxon>
        <taxon>Tracheophyta</taxon>
        <taxon>Spermatophyta</taxon>
        <taxon>Magnoliopsida</taxon>
        <taxon>eudicotyledons</taxon>
        <taxon>Gunneridae</taxon>
        <taxon>Pentapetalae</taxon>
        <taxon>rosids</taxon>
        <taxon>fabids</taxon>
        <taxon>Fabales</taxon>
        <taxon>Fabaceae</taxon>
        <taxon>Papilionoideae</taxon>
        <taxon>50 kb inversion clade</taxon>
        <taxon>NPAAA clade</taxon>
        <taxon>Hologalegina</taxon>
        <taxon>IRL clade</taxon>
        <taxon>Fabeae</taxon>
        <taxon>Lathyrus</taxon>
    </lineage>
</organism>
<evidence type="ECO:0000313" key="4">
    <source>
        <dbReference type="Proteomes" id="UP001058974"/>
    </source>
</evidence>
<evidence type="ECO:0000313" key="3">
    <source>
        <dbReference type="EMBL" id="KAI5430474.1"/>
    </source>
</evidence>